<evidence type="ECO:0000256" key="15">
    <source>
        <dbReference type="ARBA" id="ARBA00077301"/>
    </source>
</evidence>
<keyword evidence="8" id="KW-0805">Transcription regulation</keyword>
<dbReference type="GO" id="GO:0003712">
    <property type="term" value="F:transcription coregulator activity"/>
    <property type="evidence" value="ECO:0007669"/>
    <property type="project" value="TreeGrafter"/>
</dbReference>
<evidence type="ECO:0000256" key="8">
    <source>
        <dbReference type="ARBA" id="ARBA00023015"/>
    </source>
</evidence>
<evidence type="ECO:0000256" key="13">
    <source>
        <dbReference type="ARBA" id="ARBA00065419"/>
    </source>
</evidence>
<evidence type="ECO:0000313" key="21">
    <source>
        <dbReference type="Proteomes" id="UP000324632"/>
    </source>
</evidence>
<comment type="function">
    <text evidence="12">Transcriptional repressor. May repress NR5A1, PPARG, NR1H3, NR4A2, ESR1 and NR3C1 transcriptional activity.</text>
</comment>
<dbReference type="GO" id="GO:0003677">
    <property type="term" value="F:DNA binding"/>
    <property type="evidence" value="ECO:0007669"/>
    <property type="project" value="UniProtKB-KW"/>
</dbReference>
<keyword evidence="10" id="KW-0804">Transcription</keyword>
<evidence type="ECO:0000256" key="6">
    <source>
        <dbReference type="ARBA" id="ARBA00022771"/>
    </source>
</evidence>
<dbReference type="SUPFAM" id="SSF57667">
    <property type="entry name" value="beta-beta-alpha zinc fingers"/>
    <property type="match status" value="2"/>
</dbReference>
<comment type="subcellular location">
    <subcellularLocation>
        <location evidence="1">Nucleus</location>
    </subcellularLocation>
</comment>
<keyword evidence="5" id="KW-0677">Repeat</keyword>
<dbReference type="Proteomes" id="UP000324632">
    <property type="component" value="Chromosome 21"/>
</dbReference>
<evidence type="ECO:0000256" key="10">
    <source>
        <dbReference type="ARBA" id="ARBA00023163"/>
    </source>
</evidence>
<dbReference type="SMART" id="SM00355">
    <property type="entry name" value="ZnF_C2H2"/>
    <property type="match status" value="5"/>
</dbReference>
<protein>
    <recommendedName>
        <fullName evidence="14">Zinc finger protein 653</fullName>
    </recommendedName>
    <alternativeName>
        <fullName evidence="16">67 kDa zinc finger protein</fullName>
    </alternativeName>
    <alternativeName>
        <fullName evidence="15">Zinc finger protein Zip67</fullName>
    </alternativeName>
</protein>
<evidence type="ECO:0000256" key="4">
    <source>
        <dbReference type="ARBA" id="ARBA00022723"/>
    </source>
</evidence>
<dbReference type="FunFam" id="3.30.160.60:FF:000183">
    <property type="entry name" value="E3 ubiquitin-protein ligase ZFP91"/>
    <property type="match status" value="1"/>
</dbReference>
<proteinExistence type="inferred from homology"/>
<evidence type="ECO:0000259" key="19">
    <source>
        <dbReference type="PROSITE" id="PS50157"/>
    </source>
</evidence>
<evidence type="ECO:0000256" key="12">
    <source>
        <dbReference type="ARBA" id="ARBA00054837"/>
    </source>
</evidence>
<feature type="region of interest" description="Disordered" evidence="18">
    <location>
        <begin position="274"/>
        <end position="296"/>
    </location>
</feature>
<dbReference type="InterPro" id="IPR013087">
    <property type="entry name" value="Znf_C2H2_type"/>
</dbReference>
<feature type="compositionally biased region" description="Basic and acidic residues" evidence="18">
    <location>
        <begin position="279"/>
        <end position="293"/>
    </location>
</feature>
<dbReference type="EMBL" id="SOYY01000021">
    <property type="protein sequence ID" value="KAA0706131.1"/>
    <property type="molecule type" value="Genomic_DNA"/>
</dbReference>
<comment type="caution">
    <text evidence="20">The sequence shown here is derived from an EMBL/GenBank/DDBJ whole genome shotgun (WGS) entry which is preliminary data.</text>
</comment>
<keyword evidence="7" id="KW-0862">Zinc</keyword>
<feature type="domain" description="C2H2-type" evidence="19">
    <location>
        <begin position="519"/>
        <end position="548"/>
    </location>
</feature>
<comment type="subunit">
    <text evidence="13">Interacts with NR5A1.</text>
</comment>
<evidence type="ECO:0000256" key="11">
    <source>
        <dbReference type="ARBA" id="ARBA00023242"/>
    </source>
</evidence>
<evidence type="ECO:0000256" key="2">
    <source>
        <dbReference type="ARBA" id="ARBA00006991"/>
    </source>
</evidence>
<feature type="region of interest" description="Disordered" evidence="18">
    <location>
        <begin position="331"/>
        <end position="351"/>
    </location>
</feature>
<dbReference type="PROSITE" id="PS50157">
    <property type="entry name" value="ZINC_FINGER_C2H2_2"/>
    <property type="match status" value="4"/>
</dbReference>
<dbReference type="Pfam" id="PF00096">
    <property type="entry name" value="zf-C2H2"/>
    <property type="match status" value="2"/>
</dbReference>
<dbReference type="GO" id="GO:0008270">
    <property type="term" value="F:zinc ion binding"/>
    <property type="evidence" value="ECO:0007669"/>
    <property type="project" value="UniProtKB-KW"/>
</dbReference>
<dbReference type="InterPro" id="IPR036236">
    <property type="entry name" value="Znf_C2H2_sf"/>
</dbReference>
<dbReference type="Gene3D" id="3.30.160.60">
    <property type="entry name" value="Classic Zinc Finger"/>
    <property type="match status" value="4"/>
</dbReference>
<reference evidence="20 21" key="1">
    <citation type="journal article" date="2019" name="Mol. Ecol. Resour.">
        <title>Chromosome-level genome assembly of Triplophysa tibetana, a fish adapted to the harsh high-altitude environment of the Tibetan Plateau.</title>
        <authorList>
            <person name="Yang X."/>
            <person name="Liu H."/>
            <person name="Ma Z."/>
            <person name="Zou Y."/>
            <person name="Zou M."/>
            <person name="Mao Y."/>
            <person name="Li X."/>
            <person name="Wang H."/>
            <person name="Chen T."/>
            <person name="Wang W."/>
            <person name="Yang R."/>
        </authorList>
    </citation>
    <scope>NUCLEOTIDE SEQUENCE [LARGE SCALE GENOMIC DNA]</scope>
    <source>
        <strain evidence="20">TTIB1903HZAU</strain>
        <tissue evidence="20">Muscle</tissue>
    </source>
</reference>
<dbReference type="PANTHER" id="PTHR46179:SF9">
    <property type="entry name" value="ZINC FINGER PROTEIN 653"/>
    <property type="match status" value="1"/>
</dbReference>
<keyword evidence="6 17" id="KW-0863">Zinc-finger</keyword>
<evidence type="ECO:0000256" key="7">
    <source>
        <dbReference type="ARBA" id="ARBA00022833"/>
    </source>
</evidence>
<organism evidence="20 21">
    <name type="scientific">Triplophysa tibetana</name>
    <dbReference type="NCBI Taxonomy" id="1572043"/>
    <lineage>
        <taxon>Eukaryota</taxon>
        <taxon>Metazoa</taxon>
        <taxon>Chordata</taxon>
        <taxon>Craniata</taxon>
        <taxon>Vertebrata</taxon>
        <taxon>Euteleostomi</taxon>
        <taxon>Actinopterygii</taxon>
        <taxon>Neopterygii</taxon>
        <taxon>Teleostei</taxon>
        <taxon>Ostariophysi</taxon>
        <taxon>Cypriniformes</taxon>
        <taxon>Nemacheilidae</taxon>
        <taxon>Triplophysa</taxon>
    </lineage>
</organism>
<evidence type="ECO:0000256" key="9">
    <source>
        <dbReference type="ARBA" id="ARBA00023125"/>
    </source>
</evidence>
<accession>A0A5A9NAN0</accession>
<keyword evidence="9" id="KW-0238">DNA-binding</keyword>
<dbReference type="FunFam" id="3.30.160.60:FF:000685">
    <property type="entry name" value="Zinc finger protein 653"/>
    <property type="match status" value="1"/>
</dbReference>
<evidence type="ECO:0000256" key="18">
    <source>
        <dbReference type="SAM" id="MobiDB-lite"/>
    </source>
</evidence>
<dbReference type="GO" id="GO:0005634">
    <property type="term" value="C:nucleus"/>
    <property type="evidence" value="ECO:0007669"/>
    <property type="project" value="UniProtKB-SubCell"/>
</dbReference>
<feature type="compositionally biased region" description="Polar residues" evidence="18">
    <location>
        <begin position="196"/>
        <end position="205"/>
    </location>
</feature>
<name>A0A5A9NAN0_9TELE</name>
<sequence length="636" mass="70847">MRKMAAADADSIAGAGEQIKAILRRCRGRPRLTDADRAQRRLESRKKYDVRRVYLGEAHQVWSELRRRTSLSDAGLAEYLILLNSAYGEKYQQKYAKRKDVPELCSSHRKGKKVSATSLQNLVNWYQEHFQSCPHELELRAVEPTVGLSTSVLWQCVAGHSFVQYLPWAAGIESESEVEDNDKEEDEILPEKNDVTDITNDQRGTPQHQELLQVNDLPSDTEQSSQVGNETTCTTLSQLPGAPAAHRSPSASERCLGNPSVWEMEVLMDREAQAALAESADKDSGREVEKETDSVMEQADGLRTLGNQEKGGDLAKSYECVVVEGALVDSRAREDEDGGAGEDLGVGEDVTGTPLEVGPAQDELYGTVMQTVMSGCELPDQRPTLGGSQLIIITGPSYEALTSEGIHLNVAAGDVEEVTCTVIGDVAYNQIQSGATACPDTITDMVEKQLLEPSEATHCANELERSLNRSKRSRRGPVIEADGMLKMFHCPYEGCSQVYVAISSFQNHVNLVHRKGRTKVCPHPGCGKKFYLSNHLHRHMIIHSGVRDFICETCGKSFKRKNHLEVHRRTHTGETPLQCEICGYQCRQRASLNWHMRKHTSETHFNYTCEHCGKRFEKLDSVKFHKLKSHPDKQSS</sequence>
<feature type="region of interest" description="Disordered" evidence="18">
    <location>
        <begin position="218"/>
        <end position="256"/>
    </location>
</feature>
<evidence type="ECO:0000256" key="5">
    <source>
        <dbReference type="ARBA" id="ARBA00022737"/>
    </source>
</evidence>
<keyword evidence="11" id="KW-0539">Nucleus</keyword>
<evidence type="ECO:0000256" key="14">
    <source>
        <dbReference type="ARBA" id="ARBA00068372"/>
    </source>
</evidence>
<dbReference type="PANTHER" id="PTHR46179">
    <property type="entry name" value="ZINC FINGER PROTEIN"/>
    <property type="match status" value="1"/>
</dbReference>
<evidence type="ECO:0000256" key="17">
    <source>
        <dbReference type="PROSITE-ProRule" id="PRU00042"/>
    </source>
</evidence>
<gene>
    <name evidence="20" type="ORF">E1301_Tti018336</name>
</gene>
<keyword evidence="3" id="KW-0678">Repressor</keyword>
<feature type="compositionally biased region" description="Polar residues" evidence="18">
    <location>
        <begin position="218"/>
        <end position="238"/>
    </location>
</feature>
<feature type="domain" description="C2H2-type" evidence="19">
    <location>
        <begin position="577"/>
        <end position="604"/>
    </location>
</feature>
<feature type="region of interest" description="Disordered" evidence="18">
    <location>
        <begin position="176"/>
        <end position="205"/>
    </location>
</feature>
<evidence type="ECO:0000256" key="16">
    <source>
        <dbReference type="ARBA" id="ARBA00078486"/>
    </source>
</evidence>
<feature type="domain" description="C2H2-type" evidence="19">
    <location>
        <begin position="549"/>
        <end position="576"/>
    </location>
</feature>
<dbReference type="PROSITE" id="PS00028">
    <property type="entry name" value="ZINC_FINGER_C2H2_1"/>
    <property type="match status" value="5"/>
</dbReference>
<dbReference type="AlphaFoldDB" id="A0A5A9NAN0"/>
<feature type="compositionally biased region" description="Acidic residues" evidence="18">
    <location>
        <begin position="176"/>
        <end position="188"/>
    </location>
</feature>
<comment type="similarity">
    <text evidence="2">Belongs to the krueppel C2H2-type zinc-finger protein family.</text>
</comment>
<evidence type="ECO:0000256" key="3">
    <source>
        <dbReference type="ARBA" id="ARBA00022491"/>
    </source>
</evidence>
<evidence type="ECO:0000256" key="1">
    <source>
        <dbReference type="ARBA" id="ARBA00004123"/>
    </source>
</evidence>
<dbReference type="OrthoDB" id="8685330at2759"/>
<evidence type="ECO:0000313" key="20">
    <source>
        <dbReference type="EMBL" id="KAA0706131.1"/>
    </source>
</evidence>
<feature type="domain" description="C2H2-type" evidence="19">
    <location>
        <begin position="607"/>
        <end position="635"/>
    </location>
</feature>
<keyword evidence="21" id="KW-1185">Reference proteome</keyword>
<keyword evidence="4" id="KW-0479">Metal-binding</keyword>
<dbReference type="GO" id="GO:0006357">
    <property type="term" value="P:regulation of transcription by RNA polymerase II"/>
    <property type="evidence" value="ECO:0007669"/>
    <property type="project" value="TreeGrafter"/>
</dbReference>
<dbReference type="FunFam" id="3.30.160.60:FF:000651">
    <property type="entry name" value="Putative zinc finger protein 653"/>
    <property type="match status" value="1"/>
</dbReference>
<dbReference type="InterPro" id="IPR051061">
    <property type="entry name" value="Zinc_finger_trans_reg"/>
</dbReference>